<dbReference type="Proteomes" id="UP001234178">
    <property type="component" value="Unassembled WGS sequence"/>
</dbReference>
<dbReference type="EMBL" id="JAOYFB010000038">
    <property type="protein sequence ID" value="KAK4028393.1"/>
    <property type="molecule type" value="Genomic_DNA"/>
</dbReference>
<evidence type="ECO:0000256" key="1">
    <source>
        <dbReference type="SAM" id="MobiDB-lite"/>
    </source>
</evidence>
<comment type="caution">
    <text evidence="2">The sequence shown here is derived from an EMBL/GenBank/DDBJ whole genome shotgun (WGS) entry which is preliminary data.</text>
</comment>
<feature type="compositionally biased region" description="Basic and acidic residues" evidence="1">
    <location>
        <begin position="61"/>
        <end position="83"/>
    </location>
</feature>
<feature type="compositionally biased region" description="Basic and acidic residues" evidence="1">
    <location>
        <begin position="25"/>
        <end position="35"/>
    </location>
</feature>
<proteinExistence type="predicted"/>
<feature type="region of interest" description="Disordered" evidence="1">
    <location>
        <begin position="1"/>
        <end position="123"/>
    </location>
</feature>
<evidence type="ECO:0000313" key="3">
    <source>
        <dbReference type="Proteomes" id="UP001234178"/>
    </source>
</evidence>
<sequence length="123" mass="13284">MTMTDGGRMVWEESSDPNAGGNGPKADEPHRRQGPDESNDERKRRREGQIGHNTTVFGVESNKESDSAEKNGKVARADTDTGKAFKMNTGETPETDTVGADVGSAVGSTDEITRRHQLKPIAE</sequence>
<evidence type="ECO:0000313" key="2">
    <source>
        <dbReference type="EMBL" id="KAK4028393.1"/>
    </source>
</evidence>
<reference evidence="2 3" key="1">
    <citation type="journal article" date="2023" name="Nucleic Acids Res.">
        <title>The hologenome of Daphnia magna reveals possible DNA methylation and microbiome-mediated evolution of the host genome.</title>
        <authorList>
            <person name="Chaturvedi A."/>
            <person name="Li X."/>
            <person name="Dhandapani V."/>
            <person name="Marshall H."/>
            <person name="Kissane S."/>
            <person name="Cuenca-Cambronero M."/>
            <person name="Asole G."/>
            <person name="Calvet F."/>
            <person name="Ruiz-Romero M."/>
            <person name="Marangio P."/>
            <person name="Guigo R."/>
            <person name="Rago D."/>
            <person name="Mirbahai L."/>
            <person name="Eastwood N."/>
            <person name="Colbourne J.K."/>
            <person name="Zhou J."/>
            <person name="Mallon E."/>
            <person name="Orsini L."/>
        </authorList>
    </citation>
    <scope>NUCLEOTIDE SEQUENCE [LARGE SCALE GENOMIC DNA]</scope>
    <source>
        <strain evidence="2">LRV0_1</strain>
    </source>
</reference>
<organism evidence="2 3">
    <name type="scientific">Daphnia magna</name>
    <dbReference type="NCBI Taxonomy" id="35525"/>
    <lineage>
        <taxon>Eukaryota</taxon>
        <taxon>Metazoa</taxon>
        <taxon>Ecdysozoa</taxon>
        <taxon>Arthropoda</taxon>
        <taxon>Crustacea</taxon>
        <taxon>Branchiopoda</taxon>
        <taxon>Diplostraca</taxon>
        <taxon>Cladocera</taxon>
        <taxon>Anomopoda</taxon>
        <taxon>Daphniidae</taxon>
        <taxon>Daphnia</taxon>
    </lineage>
</organism>
<accession>A0ABR0ATW7</accession>
<name>A0ABR0ATW7_9CRUS</name>
<protein>
    <submittedName>
        <fullName evidence="2">Uncharacterized protein</fullName>
    </submittedName>
</protein>
<keyword evidence="3" id="KW-1185">Reference proteome</keyword>
<gene>
    <name evidence="2" type="ORF">OUZ56_017673</name>
</gene>